<organism evidence="6 7">
    <name type="scientific">Parachaetomium inaequale</name>
    <dbReference type="NCBI Taxonomy" id="2588326"/>
    <lineage>
        <taxon>Eukaryota</taxon>
        <taxon>Fungi</taxon>
        <taxon>Dikarya</taxon>
        <taxon>Ascomycota</taxon>
        <taxon>Pezizomycotina</taxon>
        <taxon>Sordariomycetes</taxon>
        <taxon>Sordariomycetidae</taxon>
        <taxon>Sordariales</taxon>
        <taxon>Chaetomiaceae</taxon>
        <taxon>Parachaetomium</taxon>
    </lineage>
</organism>
<feature type="domain" description="AB hydrolase-1" evidence="3">
    <location>
        <begin position="67"/>
        <end position="205"/>
    </location>
</feature>
<dbReference type="InterPro" id="IPR054471">
    <property type="entry name" value="GPIID_WHD"/>
</dbReference>
<keyword evidence="7" id="KW-1185">Reference proteome</keyword>
<evidence type="ECO:0000259" key="3">
    <source>
        <dbReference type="Pfam" id="PF12697"/>
    </source>
</evidence>
<dbReference type="PANTHER" id="PTHR10039">
    <property type="entry name" value="AMELOGENIN"/>
    <property type="match status" value="1"/>
</dbReference>
<evidence type="ECO:0000313" key="6">
    <source>
        <dbReference type="EMBL" id="KAK4035334.1"/>
    </source>
</evidence>
<evidence type="ECO:0000256" key="2">
    <source>
        <dbReference type="SAM" id="MobiDB-lite"/>
    </source>
</evidence>
<dbReference type="SUPFAM" id="SSF53474">
    <property type="entry name" value="alpha/beta-Hydrolases"/>
    <property type="match status" value="1"/>
</dbReference>
<dbReference type="Gene3D" id="3.40.50.1820">
    <property type="entry name" value="alpha/beta hydrolase"/>
    <property type="match status" value="1"/>
</dbReference>
<feature type="domain" description="GPI inositol-deacylase winged helix" evidence="4">
    <location>
        <begin position="633"/>
        <end position="702"/>
    </location>
</feature>
<feature type="region of interest" description="Disordered" evidence="2">
    <location>
        <begin position="1352"/>
        <end position="1371"/>
    </location>
</feature>
<dbReference type="Proteomes" id="UP001303115">
    <property type="component" value="Unassembled WGS sequence"/>
</dbReference>
<dbReference type="InterPro" id="IPR015943">
    <property type="entry name" value="WD40/YVTN_repeat-like_dom_sf"/>
</dbReference>
<evidence type="ECO:0000259" key="4">
    <source>
        <dbReference type="Pfam" id="PF22939"/>
    </source>
</evidence>
<comment type="caution">
    <text evidence="6">The sequence shown here is derived from an EMBL/GenBank/DDBJ whole genome shotgun (WGS) entry which is preliminary data.</text>
</comment>
<feature type="non-terminal residue" evidence="6">
    <location>
        <position position="1"/>
    </location>
</feature>
<keyword evidence="1" id="KW-0677">Repeat</keyword>
<proteinExistence type="predicted"/>
<sequence length="1639" mass="180380">PRRRIFSRFLSRSGTDNSFRESFEAPLSSIPSPPLSTVEWSKEELKGPIGLTTLHEPPSPENAIADIIFVHGLGGGSRKTWSYSSERHHYWPRSWLPGDKDFAGVRVHVFGYRADWSERRESTLDIHDFGQSLLGALLNHPSIRRADTRIILVGHSMGGCVAKKAYILARQDPAAADIAGRVHSMFFLATPHRGSDMAAILENMLMVGWGKKPFVTDLTPNSAALTAINDTFRHFAPELHVWSFFETLPMRSAGFKSRIVVDKHSGTLGYPKEEIGAMDADHRHVCKFADAADPNYKLLRNALVTALDLIRTAGGPEPRQPSKPALSPREARSLLSSFLDVQDAPEGDLANLQVLEQPGSCQWFAKKASFISWRNGTSPSILWLLGRPGAGKSILASHVIEELRSSGAYCSYFIFKHGNTTSTLHHCFRSLAFQMAMHDDHMKEAVLQLAQENILWHEMDDSSVWRRLFPNCILKVPAVTQHYWVLDGVDECSGFNALFTKKFIASLPSGFRLFATSRGLEAIERGIASLGPARANTETLSDADTVEDMRLFVTTQLTDLGRLETPEDYERMCERIVSKSSGSFLWTRLVLQGFEEVWTEEAMGTVLHETPAELFEVYARMAQSIEKDKHRAALGKSILTWVLLACRPLTVDELRSAIKLDTSQTLQNATKAIPDICGQLVFIDQHDKVHLIHDTAREFLLAAKDFGLAVYVDEKQSHTRLGSVLTTYLCGDALKSLSEGFRTSLLRGPSRGFASTKTFGTAKQVDASLLDYACAFFSEHVYRANTGDNQLMDDISSFFKSRNTISWIEYIATKGNLAPLVRTAENLHGYIEGRADYLPTSDAMVQLLRDWATDIIRLGFLPGPWDDCLARIDFPKGRALTTAYGADFFAIGLSTGQILLYDASSLQIRQQPKHPEGVRLLESSQDDRLLVSCSAKNLVVWDTETGAMLHSFPLQSRPLGVTFLGVDEILGASERCELTKWSLTTGEHESIPWADIATDTADQPTVPLSRPSRAAFLDTEDEVLFALAYQDAPIFIWNALELQVLGTVGHEMIPTAGIDCMVFHPNAVLPVLLVSYQPGDLCVFDYRSMELQGRRGRVYATTIACSLDTRSVVVGTATGSIEVFNFVYDGANCATLTLIYRSNDPLDDTIRNISFSPHGFRFVDVRSQQARVWAPTALVRRRAGETDQTLHRTDISDEEEIPVSSRVKAPNTLGELKITSPLVATGDGRFILAGKSNGDVVLFSTPDATEVGVIYQHTGRSSVIALALLECRNLVVSANDAGRALVAELQTPLKEVGTTTRLPKVQIILDHILTTGGIVSLLVNTTGDRLHIHGNLVHELWALPTGAVSRAEAHAEPSAESLKAAPSSPPRPFMISLRSASTTKDPEGVTELRSVFQHPTNTDWFVRVTGDIARIYSWDDFSEHNRLAGIYLARGPLQSSPESVGIGRSVYNSAVSKVSYHVGPDFVVEFFQASRLSASRVSLWPSTAFDPFSEAVVARPAVESNLETISQNAIAVLGIVGSSTVLFLDADLWVCSVDLQSKAIPALPSTRGFTRNPMSKVGESRPSIRRHFFALTEWRTSSGDLRCTVAVPPTPAAVGGARSRDVVAFAVQDRIVVFHGGLQFSHGDVISTGRVGSRC</sequence>
<accession>A0AAN6PBF0</accession>
<dbReference type="InterPro" id="IPR011047">
    <property type="entry name" value="Quinoprotein_ADH-like_sf"/>
</dbReference>
<dbReference type="InterPro" id="IPR056884">
    <property type="entry name" value="NPHP3-like_N"/>
</dbReference>
<evidence type="ECO:0000313" key="7">
    <source>
        <dbReference type="Proteomes" id="UP001303115"/>
    </source>
</evidence>
<dbReference type="SUPFAM" id="SSF50998">
    <property type="entry name" value="Quinoprotein alcohol dehydrogenase-like"/>
    <property type="match status" value="1"/>
</dbReference>
<dbReference type="InterPro" id="IPR027417">
    <property type="entry name" value="P-loop_NTPase"/>
</dbReference>
<dbReference type="InterPro" id="IPR029058">
    <property type="entry name" value="AB_hydrolase_fold"/>
</dbReference>
<dbReference type="EMBL" id="MU854447">
    <property type="protein sequence ID" value="KAK4035334.1"/>
    <property type="molecule type" value="Genomic_DNA"/>
</dbReference>
<dbReference type="Pfam" id="PF24883">
    <property type="entry name" value="NPHP3_N"/>
    <property type="match status" value="1"/>
</dbReference>
<protein>
    <recommendedName>
        <fullName evidence="8">GPI inositol-deacylase</fullName>
    </recommendedName>
</protein>
<feature type="domain" description="Nephrocystin 3-like N-terminal" evidence="5">
    <location>
        <begin position="359"/>
        <end position="518"/>
    </location>
</feature>
<dbReference type="PANTHER" id="PTHR10039:SF16">
    <property type="entry name" value="GPI INOSITOL-DEACYLASE"/>
    <property type="match status" value="1"/>
</dbReference>
<dbReference type="InterPro" id="IPR000073">
    <property type="entry name" value="AB_hydrolase_1"/>
</dbReference>
<dbReference type="Gene3D" id="2.130.10.10">
    <property type="entry name" value="YVTN repeat-like/Quinoprotein amine dehydrogenase"/>
    <property type="match status" value="2"/>
</dbReference>
<dbReference type="SUPFAM" id="SSF52540">
    <property type="entry name" value="P-loop containing nucleoside triphosphate hydrolases"/>
    <property type="match status" value="1"/>
</dbReference>
<dbReference type="Gene3D" id="3.40.50.300">
    <property type="entry name" value="P-loop containing nucleotide triphosphate hydrolases"/>
    <property type="match status" value="1"/>
</dbReference>
<dbReference type="Pfam" id="PF12697">
    <property type="entry name" value="Abhydrolase_6"/>
    <property type="match status" value="1"/>
</dbReference>
<reference evidence="7" key="1">
    <citation type="journal article" date="2023" name="Mol. Phylogenet. Evol.">
        <title>Genome-scale phylogeny and comparative genomics of the fungal order Sordariales.</title>
        <authorList>
            <person name="Hensen N."/>
            <person name="Bonometti L."/>
            <person name="Westerberg I."/>
            <person name="Brannstrom I.O."/>
            <person name="Guillou S."/>
            <person name="Cros-Aarteil S."/>
            <person name="Calhoun S."/>
            <person name="Haridas S."/>
            <person name="Kuo A."/>
            <person name="Mondo S."/>
            <person name="Pangilinan J."/>
            <person name="Riley R."/>
            <person name="LaButti K."/>
            <person name="Andreopoulos B."/>
            <person name="Lipzen A."/>
            <person name="Chen C."/>
            <person name="Yan M."/>
            <person name="Daum C."/>
            <person name="Ng V."/>
            <person name="Clum A."/>
            <person name="Steindorff A."/>
            <person name="Ohm R.A."/>
            <person name="Martin F."/>
            <person name="Silar P."/>
            <person name="Natvig D.O."/>
            <person name="Lalanne C."/>
            <person name="Gautier V."/>
            <person name="Ament-Velasquez S.L."/>
            <person name="Kruys A."/>
            <person name="Hutchinson M.I."/>
            <person name="Powell A.J."/>
            <person name="Barry K."/>
            <person name="Miller A.N."/>
            <person name="Grigoriev I.V."/>
            <person name="Debuchy R."/>
            <person name="Gladieux P."/>
            <person name="Hiltunen Thoren M."/>
            <person name="Johannesson H."/>
        </authorList>
    </citation>
    <scope>NUCLEOTIDE SEQUENCE [LARGE SCALE GENOMIC DNA]</scope>
    <source>
        <strain evidence="7">CBS 284.82</strain>
    </source>
</reference>
<evidence type="ECO:0000256" key="1">
    <source>
        <dbReference type="ARBA" id="ARBA00022737"/>
    </source>
</evidence>
<name>A0AAN6PBF0_9PEZI</name>
<dbReference type="Pfam" id="PF22939">
    <property type="entry name" value="WHD_GPIID"/>
    <property type="match status" value="1"/>
</dbReference>
<evidence type="ECO:0000259" key="5">
    <source>
        <dbReference type="Pfam" id="PF24883"/>
    </source>
</evidence>
<evidence type="ECO:0008006" key="8">
    <source>
        <dbReference type="Google" id="ProtNLM"/>
    </source>
</evidence>
<gene>
    <name evidence="6" type="ORF">C8A01DRAFT_17981</name>
</gene>